<evidence type="ECO:0000313" key="2">
    <source>
        <dbReference type="EMBL" id="MCC8431483.1"/>
    </source>
</evidence>
<dbReference type="RefSeq" id="WP_230552802.1">
    <property type="nucleotide sequence ID" value="NZ_JAJISD010000010.1"/>
</dbReference>
<accession>A0ABS8KZH9</accession>
<feature type="domain" description="Microcin J25-processing protein McjB C-terminal" evidence="1">
    <location>
        <begin position="34"/>
        <end position="129"/>
    </location>
</feature>
<keyword evidence="3" id="KW-1185">Reference proteome</keyword>
<proteinExistence type="predicted"/>
<dbReference type="InterPro" id="IPR032708">
    <property type="entry name" value="McjB_C"/>
</dbReference>
<protein>
    <submittedName>
        <fullName evidence="2">Lasso peptide biosynthesis B2 protein</fullName>
    </submittedName>
</protein>
<gene>
    <name evidence="2" type="ORF">LJ725_21120</name>
</gene>
<dbReference type="NCBIfam" id="NF033537">
    <property type="entry name" value="lasso_biosyn_B2"/>
    <property type="match status" value="1"/>
</dbReference>
<organism evidence="2 3">
    <name type="scientific">Reyranella aquatilis</name>
    <dbReference type="NCBI Taxonomy" id="2035356"/>
    <lineage>
        <taxon>Bacteria</taxon>
        <taxon>Pseudomonadati</taxon>
        <taxon>Pseudomonadota</taxon>
        <taxon>Alphaproteobacteria</taxon>
        <taxon>Hyphomicrobiales</taxon>
        <taxon>Reyranellaceae</taxon>
        <taxon>Reyranella</taxon>
    </lineage>
</organism>
<name>A0ABS8KZH9_9HYPH</name>
<comment type="caution">
    <text evidence="2">The sequence shown here is derived from an EMBL/GenBank/DDBJ whole genome shotgun (WGS) entry which is preliminary data.</text>
</comment>
<reference evidence="2 3" key="1">
    <citation type="submission" date="2021-11" db="EMBL/GenBank/DDBJ databases">
        <authorList>
            <person name="Lee D.-H."/>
            <person name="Kim S.-B."/>
        </authorList>
    </citation>
    <scope>NUCLEOTIDE SEQUENCE [LARGE SCALE GENOMIC DNA]</scope>
    <source>
        <strain evidence="2 3">KCTC 52223</strain>
    </source>
</reference>
<evidence type="ECO:0000313" key="3">
    <source>
        <dbReference type="Proteomes" id="UP001198862"/>
    </source>
</evidence>
<sequence length="142" mass="15761">MKSLAAFLALKGSDRWLLMEASLMLACVRGALHVVSIDRLRNWTGHVRPGRRPADRIIWAVRAAARRVPGTTCLSSALSLQRMLSSNGHRSQIHIGVAREASVFIAHAWLVHDGNVVIGEEEHERYTRLTAWEAREPYGSAG</sequence>
<dbReference type="EMBL" id="JAJISD010000010">
    <property type="protein sequence ID" value="MCC8431483.1"/>
    <property type="molecule type" value="Genomic_DNA"/>
</dbReference>
<evidence type="ECO:0000259" key="1">
    <source>
        <dbReference type="Pfam" id="PF13471"/>
    </source>
</evidence>
<dbReference type="InterPro" id="IPR053521">
    <property type="entry name" value="McjB-like"/>
</dbReference>
<dbReference type="Pfam" id="PF13471">
    <property type="entry name" value="Transglut_core3"/>
    <property type="match status" value="1"/>
</dbReference>
<dbReference type="Proteomes" id="UP001198862">
    <property type="component" value="Unassembled WGS sequence"/>
</dbReference>